<keyword evidence="3" id="KW-1185">Reference proteome</keyword>
<dbReference type="STRING" id="113226.A0A139IQX0"/>
<evidence type="ECO:0000256" key="1">
    <source>
        <dbReference type="SAM" id="Phobius"/>
    </source>
</evidence>
<reference evidence="2 3" key="1">
    <citation type="submission" date="2015-07" db="EMBL/GenBank/DDBJ databases">
        <title>Comparative genomics of the Sigatoka disease complex on banana suggests a link between parallel evolutionary changes in Pseudocercospora fijiensis and Pseudocercospora eumusae and increased virulence on the banana host.</title>
        <authorList>
            <person name="Chang T.-C."/>
            <person name="Salvucci A."/>
            <person name="Crous P.W."/>
            <person name="Stergiopoulos I."/>
        </authorList>
    </citation>
    <scope>NUCLEOTIDE SEQUENCE [LARGE SCALE GENOMIC DNA]</scope>
    <source>
        <strain evidence="2 3">CBS 116634</strain>
    </source>
</reference>
<evidence type="ECO:0000313" key="3">
    <source>
        <dbReference type="Proteomes" id="UP000073492"/>
    </source>
</evidence>
<feature type="transmembrane region" description="Helical" evidence="1">
    <location>
        <begin position="153"/>
        <end position="176"/>
    </location>
</feature>
<feature type="transmembrane region" description="Helical" evidence="1">
    <location>
        <begin position="281"/>
        <end position="300"/>
    </location>
</feature>
<organism evidence="2 3">
    <name type="scientific">Pseudocercospora musae</name>
    <dbReference type="NCBI Taxonomy" id="113226"/>
    <lineage>
        <taxon>Eukaryota</taxon>
        <taxon>Fungi</taxon>
        <taxon>Dikarya</taxon>
        <taxon>Ascomycota</taxon>
        <taxon>Pezizomycotina</taxon>
        <taxon>Dothideomycetes</taxon>
        <taxon>Dothideomycetidae</taxon>
        <taxon>Mycosphaerellales</taxon>
        <taxon>Mycosphaerellaceae</taxon>
        <taxon>Pseudocercospora</taxon>
    </lineage>
</organism>
<dbReference type="OrthoDB" id="3832538at2759"/>
<proteinExistence type="predicted"/>
<accession>A0A139IQX0</accession>
<keyword evidence="1" id="KW-0812">Transmembrane</keyword>
<evidence type="ECO:0000313" key="2">
    <source>
        <dbReference type="EMBL" id="KXT17187.1"/>
    </source>
</evidence>
<keyword evidence="1" id="KW-0472">Membrane</keyword>
<dbReference type="EMBL" id="LFZO01000024">
    <property type="protein sequence ID" value="KXT17187.1"/>
    <property type="molecule type" value="Genomic_DNA"/>
</dbReference>
<dbReference type="Proteomes" id="UP000073492">
    <property type="component" value="Unassembled WGS sequence"/>
</dbReference>
<gene>
    <name evidence="2" type="ORF">AC579_348</name>
</gene>
<sequence>MNFFSEQLSELMRMYLPMERSASMSSAFDAWQSTAFQNVSLDAAGLVALADLGTIARRTALTGTSAFLDVLVLAPGLHRQQNAPELNKGEYPACAAMTSGYVFRVENPATVLFMQKVGKTGHLTTLRVSSLEESGSRRSWVLSKIVGPRTSTIGAAVAYTATVLLTVMVLFCVIALRDWWGVAVLGLLIFSRLLNVIVIRRRSVPGWFGAKEPGVKGDLLILLSQDRWIRLQGDVDDLKAATSGQWLQEPTFFQSSLVAFATLLVYLDAALAGNASQTSKLLLLILLFGSVALLGIANECTRVLQMHGRRIEVIGLPKAYPRRLALAEELIIKTGRKDWAVRLGMVQPDHNIKSEKELDGMATM</sequence>
<protein>
    <submittedName>
        <fullName evidence="2">Uncharacterized protein</fullName>
    </submittedName>
</protein>
<feature type="transmembrane region" description="Helical" evidence="1">
    <location>
        <begin position="182"/>
        <end position="199"/>
    </location>
</feature>
<keyword evidence="1" id="KW-1133">Transmembrane helix</keyword>
<comment type="caution">
    <text evidence="2">The sequence shown here is derived from an EMBL/GenBank/DDBJ whole genome shotgun (WGS) entry which is preliminary data.</text>
</comment>
<dbReference type="AlphaFoldDB" id="A0A139IQX0"/>
<name>A0A139IQX0_9PEZI</name>
<feature type="transmembrane region" description="Helical" evidence="1">
    <location>
        <begin position="257"/>
        <end position="275"/>
    </location>
</feature>